<dbReference type="Gene3D" id="1.25.40.10">
    <property type="entry name" value="Tetratricopeptide repeat domain"/>
    <property type="match status" value="1"/>
</dbReference>
<dbReference type="InterPro" id="IPR011990">
    <property type="entry name" value="TPR-like_helical_dom_sf"/>
</dbReference>
<accession>A0A5C1QCG4</accession>
<name>A0A5C1QCG4_9SPIO</name>
<proteinExistence type="predicted"/>
<sequence length="325" mass="38108">MRSGVKKNKRLSEFNQKSFEKHLNFAKDFLYQGKIEESWDAFHDALVINFESIEAKSGMKIAGYWKERQVKLDKIDDFFEKGEYLLREAKSFTKSYIHQNSILIDHGVKDIEHWIYNTAYISFKRYSELTNNEKNPDLLLKQGFCQKILGDYDLAQKLLEEAVTITKNSSSILAQLADVYSLIDEEKHSKLFFREAFFIAPQDIDLDSLESMIIKKIIENLEYKEYPLNELKEWIPVYGTILGLFSVKKELKPIEVGLLKQSIYSLNNQLTIGEINRGIVIPRLINHYFRLLDFFVSTNATKTEIEEILLNIKLLDKKIYDLYLN</sequence>
<dbReference type="RefSeq" id="WP_149569038.1">
    <property type="nucleotide sequence ID" value="NZ_CP035807.1"/>
</dbReference>
<dbReference type="KEGG" id="sper:EW093_14205"/>
<evidence type="ECO:0000313" key="1">
    <source>
        <dbReference type="EMBL" id="QEN05805.1"/>
    </source>
</evidence>
<organism evidence="1 2">
    <name type="scientific">Thiospirochaeta perfilievii</name>
    <dbReference type="NCBI Taxonomy" id="252967"/>
    <lineage>
        <taxon>Bacteria</taxon>
        <taxon>Pseudomonadati</taxon>
        <taxon>Spirochaetota</taxon>
        <taxon>Spirochaetia</taxon>
        <taxon>Spirochaetales</taxon>
        <taxon>Spirochaetaceae</taxon>
        <taxon>Thiospirochaeta</taxon>
    </lineage>
</organism>
<dbReference type="OrthoDB" id="350674at2"/>
<gene>
    <name evidence="1" type="ORF">EW093_14205</name>
</gene>
<dbReference type="SUPFAM" id="SSF48452">
    <property type="entry name" value="TPR-like"/>
    <property type="match status" value="1"/>
</dbReference>
<protein>
    <submittedName>
        <fullName evidence="1">Uncharacterized protein</fullName>
    </submittedName>
</protein>
<reference evidence="1 2" key="2">
    <citation type="submission" date="2019-09" db="EMBL/GenBank/DDBJ databases">
        <title>Complete Genome Sequence and Methylome Analysis of free living Spirochaetas.</title>
        <authorList>
            <person name="Leshcheva N."/>
            <person name="Mikheeva N."/>
        </authorList>
    </citation>
    <scope>NUCLEOTIDE SEQUENCE [LARGE SCALE GENOMIC DNA]</scope>
    <source>
        <strain evidence="1 2">P</strain>
    </source>
</reference>
<keyword evidence="2" id="KW-1185">Reference proteome</keyword>
<evidence type="ECO:0000313" key="2">
    <source>
        <dbReference type="Proteomes" id="UP000323824"/>
    </source>
</evidence>
<dbReference type="EMBL" id="CP035807">
    <property type="protein sequence ID" value="QEN05805.1"/>
    <property type="molecule type" value="Genomic_DNA"/>
</dbReference>
<dbReference type="AlphaFoldDB" id="A0A5C1QCG4"/>
<dbReference type="Proteomes" id="UP000323824">
    <property type="component" value="Chromosome"/>
</dbReference>
<reference evidence="1 2" key="1">
    <citation type="submission" date="2019-02" db="EMBL/GenBank/DDBJ databases">
        <authorList>
            <person name="Fomenkov A."/>
            <person name="Dubinina G."/>
            <person name="Grabovich M."/>
            <person name="Vincze T."/>
            <person name="Roberts R.J."/>
        </authorList>
    </citation>
    <scope>NUCLEOTIDE SEQUENCE [LARGE SCALE GENOMIC DNA]</scope>
    <source>
        <strain evidence="1 2">P</strain>
    </source>
</reference>